<sequence length="252" mass="30964">MDEIKNFELFYDKIGKFDDQISELLNDFKNEFKEKYWKIIRIHWIKNRHILNMFYKKKIFGKKLIFKFQSKTSLDLNLINLWCKKKFRNLCSTKVLKNSKKGSKTNFCRVSLLKKNLNTFFLVQNISGCVCCTGSFNLNLPIWWDQIEKLFKISKNIKKKSFFLCSFYFNGAAVHFWKKKNWVFLKTHKFFRFVFYLKINILWFNVINLKTQNWNFNKNEREKKMNFLIFNWKNNFLKKKLKNKNQIFFKTI</sequence>
<comment type="similarity">
    <text evidence="2">Belongs to the BUD31 (G10) family.</text>
</comment>
<keyword evidence="3" id="KW-0539">Nucleus</keyword>
<reference evidence="4 5" key="1">
    <citation type="journal article" date="2012" name="Genome Biol. Evol.">
        <title>Nucleomorph genome sequence of the cryptophyte alga Chroomonas mesostigmatica CCMP1168 reveals lineage-specific gene loss and genome complexity.</title>
        <authorList>
            <person name="Moore C.E."/>
            <person name="Curtis B."/>
            <person name="Mills T."/>
            <person name="Tanifuji G."/>
            <person name="Archibald J.M."/>
        </authorList>
    </citation>
    <scope>NUCLEOTIDE SEQUENCE [LARGE SCALE GENOMIC DNA]</scope>
    <source>
        <strain evidence="4 5">CCMP1168</strain>
    </source>
</reference>
<gene>
    <name evidence="4" type="primary">G10</name>
    <name evidence="4" type="ORF">CMESO_491</name>
</gene>
<dbReference type="Proteomes" id="UP000243348">
    <property type="component" value="Nucleomorph 3"/>
</dbReference>
<organism evidence="4 5">
    <name type="scientific">Chroomonas mesostigmatica CCMP1168</name>
    <dbReference type="NCBI Taxonomy" id="1195612"/>
    <lineage>
        <taxon>Eukaryota</taxon>
        <taxon>Cryptophyceae</taxon>
        <taxon>Pyrenomonadales</taxon>
        <taxon>Chroomonadaceae</taxon>
        <taxon>Chroomonas</taxon>
    </lineage>
</organism>
<protein>
    <submittedName>
        <fullName evidence="4">Putative transcription regulator G10 protein</fullName>
    </submittedName>
</protein>
<dbReference type="Pfam" id="PF01125">
    <property type="entry name" value="BUD31"/>
    <property type="match status" value="1"/>
</dbReference>
<name>J7GB47_9CRYP</name>
<dbReference type="PANTHER" id="PTHR19411">
    <property type="entry name" value="PROTEIN BUD31-RELATED"/>
    <property type="match status" value="1"/>
</dbReference>
<comment type="subcellular location">
    <subcellularLocation>
        <location evidence="1">Nucleus</location>
    </subcellularLocation>
</comment>
<dbReference type="GO" id="GO:0000398">
    <property type="term" value="P:mRNA splicing, via spliceosome"/>
    <property type="evidence" value="ECO:0007669"/>
    <property type="project" value="TreeGrafter"/>
</dbReference>
<proteinExistence type="inferred from homology"/>
<dbReference type="AlphaFoldDB" id="J7GB47"/>
<geneLocation type="nucleomorph" evidence="4"/>
<keyword evidence="4" id="KW-0542">Nucleomorph</keyword>
<accession>J7GB47</accession>
<evidence type="ECO:0000256" key="3">
    <source>
        <dbReference type="ARBA" id="ARBA00023242"/>
    </source>
</evidence>
<evidence type="ECO:0000313" key="5">
    <source>
        <dbReference type="Proteomes" id="UP000243348"/>
    </source>
</evidence>
<dbReference type="GO" id="GO:0005681">
    <property type="term" value="C:spliceosomal complex"/>
    <property type="evidence" value="ECO:0007669"/>
    <property type="project" value="TreeGrafter"/>
</dbReference>
<dbReference type="InterPro" id="IPR001748">
    <property type="entry name" value="BUD31"/>
</dbReference>
<evidence type="ECO:0000256" key="2">
    <source>
        <dbReference type="ARBA" id="ARBA00005287"/>
    </source>
</evidence>
<evidence type="ECO:0000313" key="4">
    <source>
        <dbReference type="EMBL" id="AFP65635.1"/>
    </source>
</evidence>
<dbReference type="EMBL" id="CP003682">
    <property type="protein sequence ID" value="AFP65635.1"/>
    <property type="molecule type" value="Genomic_DNA"/>
</dbReference>
<evidence type="ECO:0000256" key="1">
    <source>
        <dbReference type="ARBA" id="ARBA00004123"/>
    </source>
</evidence>
<dbReference type="PANTHER" id="PTHR19411:SF0">
    <property type="entry name" value="PROTEIN BUD31 HOMOLOG"/>
    <property type="match status" value="1"/>
</dbReference>